<dbReference type="GO" id="GO:0003824">
    <property type="term" value="F:catalytic activity"/>
    <property type="evidence" value="ECO:0007669"/>
    <property type="project" value="InterPro"/>
</dbReference>
<dbReference type="PROSITE" id="PS51084">
    <property type="entry name" value="HIT_2"/>
    <property type="match status" value="1"/>
</dbReference>
<feature type="active site" description="Tele-AMP-histidine intermediate" evidence="1">
    <location>
        <position position="104"/>
    </location>
</feature>
<evidence type="ECO:0000256" key="1">
    <source>
        <dbReference type="PIRSR" id="PIRSR601310-1"/>
    </source>
</evidence>
<dbReference type="Proteomes" id="UP000184226">
    <property type="component" value="Unassembled WGS sequence"/>
</dbReference>
<dbReference type="CDD" id="cd01276">
    <property type="entry name" value="PKCI_related"/>
    <property type="match status" value="1"/>
</dbReference>
<evidence type="ECO:0000259" key="4">
    <source>
        <dbReference type="PROSITE" id="PS51084"/>
    </source>
</evidence>
<dbReference type="InterPro" id="IPR019808">
    <property type="entry name" value="Histidine_triad_CS"/>
</dbReference>
<dbReference type="InterPro" id="IPR001310">
    <property type="entry name" value="Histidine_triad_HIT"/>
</dbReference>
<dbReference type="EMBL" id="FQXE01000004">
    <property type="protein sequence ID" value="SHH69245.1"/>
    <property type="molecule type" value="Genomic_DNA"/>
</dbReference>
<keyword evidence="6" id="KW-1185">Reference proteome</keyword>
<protein>
    <submittedName>
        <fullName evidence="5">Histidine triad (HIT) family protein</fullName>
    </submittedName>
</protein>
<gene>
    <name evidence="5" type="ORF">SAMN04488135_104203</name>
</gene>
<dbReference type="InterPro" id="IPR036265">
    <property type="entry name" value="HIT-like_sf"/>
</dbReference>
<organism evidence="5 6">
    <name type="scientific">Pollutimonas bauzanensis</name>
    <dbReference type="NCBI Taxonomy" id="658167"/>
    <lineage>
        <taxon>Bacteria</taxon>
        <taxon>Pseudomonadati</taxon>
        <taxon>Pseudomonadota</taxon>
        <taxon>Betaproteobacteria</taxon>
        <taxon>Burkholderiales</taxon>
        <taxon>Alcaligenaceae</taxon>
        <taxon>Pollutimonas</taxon>
    </lineage>
</organism>
<evidence type="ECO:0000313" key="6">
    <source>
        <dbReference type="Proteomes" id="UP000184226"/>
    </source>
</evidence>
<dbReference type="PROSITE" id="PS00892">
    <property type="entry name" value="HIT_1"/>
    <property type="match status" value="1"/>
</dbReference>
<feature type="domain" description="HIT" evidence="4">
    <location>
        <begin position="6"/>
        <end position="118"/>
    </location>
</feature>
<dbReference type="OrthoDB" id="9784774at2"/>
<evidence type="ECO:0000256" key="3">
    <source>
        <dbReference type="PROSITE-ProRule" id="PRU00464"/>
    </source>
</evidence>
<dbReference type="SUPFAM" id="SSF54197">
    <property type="entry name" value="HIT-like"/>
    <property type="match status" value="1"/>
</dbReference>
<name>A0A1M5V1X0_9BURK</name>
<sequence length="122" mass="13388">MSENCLFCKIANGVIPSKKAYEDEEFFAFHDINPAAPVHLLLIPKRHIVSLQDIQQDDAPWLGRMMALAPRLAEENGCRPGPQGGFRVVANNGTDGGQEIAHLHFHIIGGPRPWDKRAAPAA</sequence>
<dbReference type="RefSeq" id="WP_073102877.1">
    <property type="nucleotide sequence ID" value="NZ_FQXE01000004.1"/>
</dbReference>
<dbReference type="PANTHER" id="PTHR23089">
    <property type="entry name" value="HISTIDINE TRIAD HIT PROTEIN"/>
    <property type="match status" value="1"/>
</dbReference>
<dbReference type="Pfam" id="PF11969">
    <property type="entry name" value="DcpS_C"/>
    <property type="match status" value="1"/>
</dbReference>
<feature type="short sequence motif" description="Histidine triad motif" evidence="2 3">
    <location>
        <begin position="102"/>
        <end position="106"/>
    </location>
</feature>
<accession>A0A1M5V1X0</accession>
<evidence type="ECO:0000256" key="2">
    <source>
        <dbReference type="PIRSR" id="PIRSR601310-3"/>
    </source>
</evidence>
<dbReference type="PRINTS" id="PR00332">
    <property type="entry name" value="HISTRIAD"/>
</dbReference>
<reference evidence="5 6" key="1">
    <citation type="submission" date="2016-11" db="EMBL/GenBank/DDBJ databases">
        <authorList>
            <person name="Jaros S."/>
            <person name="Januszkiewicz K."/>
            <person name="Wedrychowicz H."/>
        </authorList>
    </citation>
    <scope>NUCLEOTIDE SEQUENCE [LARGE SCALE GENOMIC DNA]</scope>
    <source>
        <strain evidence="5 6">CGMCC 1.10190</strain>
    </source>
</reference>
<proteinExistence type="predicted"/>
<dbReference type="STRING" id="658167.SAMN04488135_104203"/>
<evidence type="ECO:0000313" key="5">
    <source>
        <dbReference type="EMBL" id="SHH69245.1"/>
    </source>
</evidence>
<dbReference type="AlphaFoldDB" id="A0A1M5V1X0"/>
<dbReference type="Gene3D" id="3.30.428.10">
    <property type="entry name" value="HIT-like"/>
    <property type="match status" value="1"/>
</dbReference>
<dbReference type="InterPro" id="IPR011146">
    <property type="entry name" value="HIT-like"/>
</dbReference>